<dbReference type="AlphaFoldDB" id="A0A8X6I0H4"/>
<dbReference type="CDD" id="cd02440">
    <property type="entry name" value="AdoMet_MTases"/>
    <property type="match status" value="1"/>
</dbReference>
<proteinExistence type="predicted"/>
<feature type="region of interest" description="Disordered" evidence="2">
    <location>
        <begin position="285"/>
        <end position="310"/>
    </location>
</feature>
<evidence type="ECO:0000256" key="2">
    <source>
        <dbReference type="SAM" id="MobiDB-lite"/>
    </source>
</evidence>
<dbReference type="OrthoDB" id="6483039at2759"/>
<feature type="domain" description="Methyltransferase" evidence="3">
    <location>
        <begin position="38"/>
        <end position="134"/>
    </location>
</feature>
<dbReference type="SUPFAM" id="SSF53335">
    <property type="entry name" value="S-adenosyl-L-methionine-dependent methyltransferases"/>
    <property type="match status" value="1"/>
</dbReference>
<evidence type="ECO:0000259" key="3">
    <source>
        <dbReference type="Pfam" id="PF13649"/>
    </source>
</evidence>
<dbReference type="Gene3D" id="3.40.50.150">
    <property type="entry name" value="Vaccinia Virus protein VP39"/>
    <property type="match status" value="1"/>
</dbReference>
<evidence type="ECO:0000256" key="1">
    <source>
        <dbReference type="ARBA" id="ARBA00022679"/>
    </source>
</evidence>
<comment type="caution">
    <text evidence="4">The sequence shown here is derived from an EMBL/GenBank/DDBJ whole genome shotgun (WGS) entry which is preliminary data.</text>
</comment>
<dbReference type="InterPro" id="IPR029063">
    <property type="entry name" value="SAM-dependent_MTases_sf"/>
</dbReference>
<keyword evidence="5" id="KW-1185">Reference proteome</keyword>
<accession>A0A8X6I0H4</accession>
<name>A0A8X6I0H4_TRICU</name>
<dbReference type="Proteomes" id="UP000887116">
    <property type="component" value="Unassembled WGS sequence"/>
</dbReference>
<keyword evidence="1" id="KW-0808">Transferase</keyword>
<gene>
    <name evidence="4" type="ORF">TNCT_449291</name>
</gene>
<dbReference type="GO" id="GO:0016740">
    <property type="term" value="F:transferase activity"/>
    <property type="evidence" value="ECO:0007669"/>
    <property type="project" value="UniProtKB-KW"/>
</dbReference>
<organism evidence="4 5">
    <name type="scientific">Trichonephila clavata</name>
    <name type="common">Joro spider</name>
    <name type="synonym">Nephila clavata</name>
    <dbReference type="NCBI Taxonomy" id="2740835"/>
    <lineage>
        <taxon>Eukaryota</taxon>
        <taxon>Metazoa</taxon>
        <taxon>Ecdysozoa</taxon>
        <taxon>Arthropoda</taxon>
        <taxon>Chelicerata</taxon>
        <taxon>Arachnida</taxon>
        <taxon>Araneae</taxon>
        <taxon>Araneomorphae</taxon>
        <taxon>Entelegynae</taxon>
        <taxon>Araneoidea</taxon>
        <taxon>Nephilidae</taxon>
        <taxon>Trichonephila</taxon>
    </lineage>
</organism>
<dbReference type="Pfam" id="PF13649">
    <property type="entry name" value="Methyltransf_25"/>
    <property type="match status" value="1"/>
</dbReference>
<dbReference type="EMBL" id="BMAO01039521">
    <property type="protein sequence ID" value="GFR31970.1"/>
    <property type="molecule type" value="Genomic_DNA"/>
</dbReference>
<dbReference type="PANTHER" id="PTHR43861">
    <property type="entry name" value="TRANS-ACONITATE 2-METHYLTRANSFERASE-RELATED"/>
    <property type="match status" value="1"/>
</dbReference>
<evidence type="ECO:0000313" key="5">
    <source>
        <dbReference type="Proteomes" id="UP000887116"/>
    </source>
</evidence>
<dbReference type="InterPro" id="IPR041698">
    <property type="entry name" value="Methyltransf_25"/>
</dbReference>
<feature type="compositionally biased region" description="Acidic residues" evidence="2">
    <location>
        <begin position="299"/>
        <end position="308"/>
    </location>
</feature>
<sequence>MNLLMDSSRLAVHVTDLDTFYDEATEVFKWGSLENSTVMDIGCGLGLSTTKLLKLFPGIKKIVAIDKDIDAVLEARELFPDDKIEFHYGNAELGDGLRQYKNKINAIFSTHCLCYIENQKAAFQNIYDLLEEGGRAALLFFNKSLKKNFFKKLSTDLDIPMFLDIKEEYPEFSGKSITPRQYEDILRKIGFRIERCEEVVQCREYASVEQYKERIMSTIHFPADEKSSVWKSLKNNILDLYMTYYSEISDRNLPCFKDVYLQVFISKPPKCDVYKLDFGNRLSLDEQNGKDETPNQNNFEEEQSSSEDENMRNSFLDYYKWVGCLW</sequence>
<protein>
    <recommendedName>
        <fullName evidence="3">Methyltransferase domain-containing protein</fullName>
    </recommendedName>
</protein>
<evidence type="ECO:0000313" key="4">
    <source>
        <dbReference type="EMBL" id="GFR31970.1"/>
    </source>
</evidence>
<reference evidence="4" key="1">
    <citation type="submission" date="2020-07" db="EMBL/GenBank/DDBJ databases">
        <title>Multicomponent nature underlies the extraordinary mechanical properties of spider dragline silk.</title>
        <authorList>
            <person name="Kono N."/>
            <person name="Nakamura H."/>
            <person name="Mori M."/>
            <person name="Yoshida Y."/>
            <person name="Ohtoshi R."/>
            <person name="Malay A.D."/>
            <person name="Moran D.A.P."/>
            <person name="Tomita M."/>
            <person name="Numata K."/>
            <person name="Arakawa K."/>
        </authorList>
    </citation>
    <scope>NUCLEOTIDE SEQUENCE</scope>
</reference>